<dbReference type="PANTHER" id="PTHR37460:SF1">
    <property type="entry name" value="ENDONUCLEASE III"/>
    <property type="match status" value="1"/>
</dbReference>
<evidence type="ECO:0000259" key="1">
    <source>
        <dbReference type="SMART" id="SM00465"/>
    </source>
</evidence>
<protein>
    <submittedName>
        <fullName evidence="2">DUF123 domain-containing protein</fullName>
    </submittedName>
</protein>
<proteinExistence type="predicted"/>
<dbReference type="Proteomes" id="UP000617544">
    <property type="component" value="Unassembled WGS sequence"/>
</dbReference>
<evidence type="ECO:0000313" key="3">
    <source>
        <dbReference type="Proteomes" id="UP000617544"/>
    </source>
</evidence>
<dbReference type="Pfam" id="PF01986">
    <property type="entry name" value="DUF123"/>
    <property type="match status" value="1"/>
</dbReference>
<sequence>MKGSYLLVIFLDKDEVVRTKAREFELTRGYYVYVGSGMNSLEKRVLRHFSRRKKLHWHIDYLLEKAILLRAYLIPSNERLEERISLEIGKYGTPVEGFGSSDLKVKSNLYRFNVEPDEVIIRVLKKLGLKWVLTFSPP</sequence>
<evidence type="ECO:0000313" key="2">
    <source>
        <dbReference type="EMBL" id="HII60160.1"/>
    </source>
</evidence>
<dbReference type="GeneID" id="1442961"/>
<feature type="domain" description="GIY-YIG" evidence="1">
    <location>
        <begin position="18"/>
        <end position="113"/>
    </location>
</feature>
<dbReference type="OMA" id="EPGYYAY"/>
<dbReference type="EMBL" id="DUJN01000001">
    <property type="protein sequence ID" value="HII60160.1"/>
    <property type="molecule type" value="Genomic_DNA"/>
</dbReference>
<dbReference type="InterPro" id="IPR000305">
    <property type="entry name" value="GIY-YIG_endonuc"/>
</dbReference>
<comment type="caution">
    <text evidence="2">The sequence shown here is derived from an EMBL/GenBank/DDBJ whole genome shotgun (WGS) entry which is preliminary data.</text>
</comment>
<dbReference type="CDD" id="cd10441">
    <property type="entry name" value="GIY-YIG_COG1833"/>
    <property type="match status" value="1"/>
</dbReference>
<gene>
    <name evidence="2" type="ORF">HA331_00005</name>
</gene>
<name>A0A832SZZ0_PYRHR</name>
<accession>A0A832SZZ0</accession>
<reference evidence="2" key="1">
    <citation type="journal article" date="2020" name="bioRxiv">
        <title>A rank-normalized archaeal taxonomy based on genome phylogeny resolves widespread incomplete and uneven classifications.</title>
        <authorList>
            <person name="Rinke C."/>
            <person name="Chuvochina M."/>
            <person name="Mussig A.J."/>
            <person name="Chaumeil P.-A."/>
            <person name="Waite D.W."/>
            <person name="Whitman W.B."/>
            <person name="Parks D.H."/>
            <person name="Hugenholtz P."/>
        </authorList>
    </citation>
    <scope>NUCLEOTIDE SEQUENCE</scope>
    <source>
        <strain evidence="2">UBA8834</strain>
    </source>
</reference>
<dbReference type="AlphaFoldDB" id="A0A832SZZ0"/>
<dbReference type="SMART" id="SM00465">
    <property type="entry name" value="GIYc"/>
    <property type="match status" value="1"/>
</dbReference>
<dbReference type="RefSeq" id="WP_048053177.1">
    <property type="nucleotide sequence ID" value="NZ_DUJN01000001.1"/>
</dbReference>
<dbReference type="PANTHER" id="PTHR37460">
    <property type="entry name" value="ENDONUCLEASE III"/>
    <property type="match status" value="1"/>
</dbReference>
<organism evidence="2 3">
    <name type="scientific">Pyrococcus horikoshii</name>
    <dbReference type="NCBI Taxonomy" id="53953"/>
    <lineage>
        <taxon>Archaea</taxon>
        <taxon>Methanobacteriati</taxon>
        <taxon>Methanobacteriota</taxon>
        <taxon>Thermococci</taxon>
        <taxon>Thermococcales</taxon>
        <taxon>Thermococcaceae</taxon>
        <taxon>Pyrococcus</taxon>
    </lineage>
</organism>
<dbReference type="InterPro" id="IPR002837">
    <property type="entry name" value="DUF123"/>
</dbReference>